<comment type="similarity">
    <text evidence="1">Belongs to the AfsR/DnrI/RedD regulatory family.</text>
</comment>
<keyword evidence="5" id="KW-0802">TPR repeat</keyword>
<dbReference type="CDD" id="cd15831">
    <property type="entry name" value="BTAD"/>
    <property type="match status" value="1"/>
</dbReference>
<feature type="domain" description="Bacterial transcriptional activator" evidence="8">
    <location>
        <begin position="102"/>
        <end position="246"/>
    </location>
</feature>
<dbReference type="Gene3D" id="1.10.10.10">
    <property type="entry name" value="Winged helix-like DNA-binding domain superfamily/Winged helix DNA-binding domain"/>
    <property type="match status" value="1"/>
</dbReference>
<dbReference type="Pfam" id="PF03704">
    <property type="entry name" value="BTAD"/>
    <property type="match status" value="1"/>
</dbReference>
<dbReference type="EMBL" id="BOOU01000012">
    <property type="protein sequence ID" value="GII75815.1"/>
    <property type="molecule type" value="Genomic_DNA"/>
</dbReference>
<keyword evidence="4" id="KW-0804">Transcription</keyword>
<dbReference type="GO" id="GO:0006355">
    <property type="term" value="P:regulation of DNA-templated transcription"/>
    <property type="evidence" value="ECO:0007669"/>
    <property type="project" value="InterPro"/>
</dbReference>
<dbReference type="Gene3D" id="1.25.40.10">
    <property type="entry name" value="Tetratricopeptide repeat domain"/>
    <property type="match status" value="3"/>
</dbReference>
<keyword evidence="2" id="KW-0805">Transcription regulation</keyword>
<dbReference type="PANTHER" id="PTHR35807">
    <property type="entry name" value="TRANSCRIPTIONAL REGULATOR REDD-RELATED"/>
    <property type="match status" value="1"/>
</dbReference>
<feature type="region of interest" description="Disordered" evidence="6">
    <location>
        <begin position="471"/>
        <end position="500"/>
    </location>
</feature>
<evidence type="ECO:0000256" key="1">
    <source>
        <dbReference type="ARBA" id="ARBA00005820"/>
    </source>
</evidence>
<dbReference type="Gene3D" id="3.40.50.300">
    <property type="entry name" value="P-loop containing nucleotide triphosphate hydrolases"/>
    <property type="match status" value="1"/>
</dbReference>
<dbReference type="SUPFAM" id="SSF52540">
    <property type="entry name" value="P-loop containing nucleoside triphosphate hydrolases"/>
    <property type="match status" value="1"/>
</dbReference>
<evidence type="ECO:0000256" key="2">
    <source>
        <dbReference type="ARBA" id="ARBA00023015"/>
    </source>
</evidence>
<dbReference type="AlphaFoldDB" id="A0A919R2D1"/>
<dbReference type="InterPro" id="IPR051677">
    <property type="entry name" value="AfsR-DnrI-RedD_regulator"/>
</dbReference>
<sequence length="1056" mass="115310">MDFRLLGRGVGIVLDIGGRSHPLGTPQQQIVLASLLLDEGGHVPADILIGRLWGDHPPRKASDNLHSAVSHVRRRLREITGDGVQIVVKGGTYALTLGSAKVDLHQFRRLRRRALAVERSGDPELGIRLLREAERLWPGDALAGLPGAWAGRMAGWLAEERAGARRERIELELSLGRHAEILDELRGLTARHPADEPYAAQLMTALYLAGRRVDALDVYRRTRRHLMDELGTEPGPVLREAHMRVLNGAPDLAATAAGRTADPGSTPNTLPRDIPHFTGRQPEIAAASAPPDGTRAVVIQGMTGVGKTALAVHLAHRSTGRYPDAALYLDLRAHDPVRPPLDTAAALLELLRMLGVAPAAVPASLGARAVLWQAELAARRAVVVLDDAAGPEQVAPLLGRASSSLVMVTTQARFDGTAGIRRISLGVLPPADAAALTERLAGAGADPGRVDEVVRLCGGLPLAITLCAGRPSPAGPDRECRDGDSPARPEMSAGAGRPGRIARHRAAPWDRSIQDALPEVHSAFEISYRTLPEEARAAFRRLGLSPCRDFGEDHAAALFGTTVARARELLGLLLRHHLLQQVGPDHYRFHDLVGAYAYDRAWREDTAAENRRAVTRLLDDRLRMVEAASRAVRRLDERADEGAVESPDPVAVRRALAGEWGGVLALVQWTAESEVGEWLTYPGRFMRSMAEFLDTEGYWEDARTGHGLALVAARRRRDTAGIARASLDLGFACFRTGCHQEARENTQAAMTLYRSIGDRQAVARCQDRLGVICWATSDYRSALAYHEEAQERYHAVGDAKGRAEALGHQGIVHFHLGNYRDSLDLFTRALALHRHIGDRRGEAKALNNAGDVRKRLGDRREAVRLYRESLRIFQEIDGRQNHAILSGNLGDVRRYEGRYQEALDCYRKAMVTFQQTGDRPNQAEILNSIGSTYLRMGGVDGALVHHQEAQRLAEEIADTYQLLRGMLGVAGVHCATGRYAQARDLGRRAVALARSIGDLYQEARAHRRMADAQLCLGGPEEARISWRLAHGLLSQLGLPQAEEVRVRLQDLGGTGP</sequence>
<proteinExistence type="inferred from homology"/>
<dbReference type="PRINTS" id="PR00364">
    <property type="entry name" value="DISEASERSIST"/>
</dbReference>
<dbReference type="PANTHER" id="PTHR35807:SF1">
    <property type="entry name" value="TRANSCRIPTIONAL REGULATOR REDD"/>
    <property type="match status" value="1"/>
</dbReference>
<accession>A0A919R2D1</accession>
<name>A0A919R2D1_9ACTN</name>
<keyword evidence="3" id="KW-0238">DNA-binding</keyword>
<dbReference type="InterPro" id="IPR001867">
    <property type="entry name" value="OmpR/PhoB-type_DNA-bd"/>
</dbReference>
<dbReference type="SMART" id="SM00028">
    <property type="entry name" value="TPR"/>
    <property type="match status" value="9"/>
</dbReference>
<dbReference type="InterPro" id="IPR019734">
    <property type="entry name" value="TPR_rpt"/>
</dbReference>
<evidence type="ECO:0000256" key="4">
    <source>
        <dbReference type="ARBA" id="ARBA00023163"/>
    </source>
</evidence>
<dbReference type="InterPro" id="IPR027417">
    <property type="entry name" value="P-loop_NTPase"/>
</dbReference>
<keyword evidence="10" id="KW-1185">Reference proteome</keyword>
<dbReference type="InterPro" id="IPR011990">
    <property type="entry name" value="TPR-like_helical_dom_sf"/>
</dbReference>
<dbReference type="SMART" id="SM01043">
    <property type="entry name" value="BTAD"/>
    <property type="match status" value="1"/>
</dbReference>
<gene>
    <name evidence="9" type="ORF">Sru01_07970</name>
</gene>
<dbReference type="InterPro" id="IPR016032">
    <property type="entry name" value="Sig_transdc_resp-reg_C-effctor"/>
</dbReference>
<dbReference type="InterPro" id="IPR005158">
    <property type="entry name" value="BTAD"/>
</dbReference>
<evidence type="ECO:0000256" key="3">
    <source>
        <dbReference type="ARBA" id="ARBA00023125"/>
    </source>
</evidence>
<organism evidence="9 10">
    <name type="scientific">Sphaerisporangium rufum</name>
    <dbReference type="NCBI Taxonomy" id="1381558"/>
    <lineage>
        <taxon>Bacteria</taxon>
        <taxon>Bacillati</taxon>
        <taxon>Actinomycetota</taxon>
        <taxon>Actinomycetes</taxon>
        <taxon>Streptosporangiales</taxon>
        <taxon>Streptosporangiaceae</taxon>
        <taxon>Sphaerisporangium</taxon>
    </lineage>
</organism>
<feature type="repeat" description="TPR" evidence="5">
    <location>
        <begin position="803"/>
        <end position="836"/>
    </location>
</feature>
<evidence type="ECO:0000256" key="5">
    <source>
        <dbReference type="PROSITE-ProRule" id="PRU00339"/>
    </source>
</evidence>
<dbReference type="GO" id="GO:0003677">
    <property type="term" value="F:DNA binding"/>
    <property type="evidence" value="ECO:0007669"/>
    <property type="project" value="UniProtKB-KW"/>
</dbReference>
<dbReference type="SMART" id="SM00862">
    <property type="entry name" value="Trans_reg_C"/>
    <property type="match status" value="1"/>
</dbReference>
<dbReference type="SUPFAM" id="SSF48452">
    <property type="entry name" value="TPR-like"/>
    <property type="match status" value="3"/>
</dbReference>
<evidence type="ECO:0000313" key="9">
    <source>
        <dbReference type="EMBL" id="GII75815.1"/>
    </source>
</evidence>
<dbReference type="Pfam" id="PF13424">
    <property type="entry name" value="TPR_12"/>
    <property type="match status" value="4"/>
</dbReference>
<dbReference type="Proteomes" id="UP000655287">
    <property type="component" value="Unassembled WGS sequence"/>
</dbReference>
<feature type="compositionally biased region" description="Basic and acidic residues" evidence="6">
    <location>
        <begin position="476"/>
        <end position="487"/>
    </location>
</feature>
<comment type="caution">
    <text evidence="9">The sequence shown here is derived from an EMBL/GenBank/DDBJ whole genome shotgun (WGS) entry which is preliminary data.</text>
</comment>
<dbReference type="GO" id="GO:0000160">
    <property type="term" value="P:phosphorelay signal transduction system"/>
    <property type="evidence" value="ECO:0007669"/>
    <property type="project" value="InterPro"/>
</dbReference>
<evidence type="ECO:0000259" key="8">
    <source>
        <dbReference type="SMART" id="SM01043"/>
    </source>
</evidence>
<protein>
    <submittedName>
        <fullName evidence="9">SARP family transcriptional regulator</fullName>
    </submittedName>
</protein>
<dbReference type="InterPro" id="IPR036388">
    <property type="entry name" value="WH-like_DNA-bd_sf"/>
</dbReference>
<evidence type="ECO:0000256" key="6">
    <source>
        <dbReference type="SAM" id="MobiDB-lite"/>
    </source>
</evidence>
<feature type="domain" description="OmpR/PhoB-type" evidence="7">
    <location>
        <begin position="18"/>
        <end position="95"/>
    </location>
</feature>
<dbReference type="PROSITE" id="PS50005">
    <property type="entry name" value="TPR"/>
    <property type="match status" value="1"/>
</dbReference>
<evidence type="ECO:0000313" key="10">
    <source>
        <dbReference type="Proteomes" id="UP000655287"/>
    </source>
</evidence>
<dbReference type="SUPFAM" id="SSF46894">
    <property type="entry name" value="C-terminal effector domain of the bipartite response regulators"/>
    <property type="match status" value="1"/>
</dbReference>
<evidence type="ECO:0000259" key="7">
    <source>
        <dbReference type="SMART" id="SM00862"/>
    </source>
</evidence>
<reference evidence="9" key="1">
    <citation type="submission" date="2021-01" db="EMBL/GenBank/DDBJ databases">
        <title>Whole genome shotgun sequence of Sphaerisporangium rufum NBRC 109079.</title>
        <authorList>
            <person name="Komaki H."/>
            <person name="Tamura T."/>
        </authorList>
    </citation>
    <scope>NUCLEOTIDE SEQUENCE</scope>
    <source>
        <strain evidence="9">NBRC 109079</strain>
    </source>
</reference>